<feature type="compositionally biased region" description="Basic and acidic residues" evidence="1">
    <location>
        <begin position="155"/>
        <end position="167"/>
    </location>
</feature>
<dbReference type="EMBL" id="PVWQ01000007">
    <property type="protein sequence ID" value="RDW76375.1"/>
    <property type="molecule type" value="Genomic_DNA"/>
</dbReference>
<dbReference type="RefSeq" id="XP_026602687.1">
    <property type="nucleotide sequence ID" value="XM_026748383.1"/>
</dbReference>
<keyword evidence="3" id="KW-1185">Reference proteome</keyword>
<protein>
    <submittedName>
        <fullName evidence="2">Uncharacterized protein</fullName>
    </submittedName>
</protein>
<proteinExistence type="predicted"/>
<sequence length="216" mass="23607">MPPRPLKLSASALRSTRHLRTGTQLRSISVTAQAIGIQRQTPKLKFPTVLVSSPGITPLRQFSATPLQSSPTASPSAKDQADAIVEQLQDLANSIPPPRYETAKDEFEIATESTDDSTIYAASDRESARDALNDLIIAYELYTGSTLGTGTKEGQAPREEQSVADANKRESVLENILEIDPNELTQEARDMVKKRVGQRLRELKSAVEALEARAHD</sequence>
<accession>A0A3D8RQV7</accession>
<dbReference type="STRING" id="1810919.A0A3D8RQV7"/>
<feature type="region of interest" description="Disordered" evidence="1">
    <location>
        <begin position="147"/>
        <end position="167"/>
    </location>
</feature>
<dbReference type="GeneID" id="38116737"/>
<dbReference type="Proteomes" id="UP000256690">
    <property type="component" value="Unassembled WGS sequence"/>
</dbReference>
<comment type="caution">
    <text evidence="2">The sequence shown here is derived from an EMBL/GenBank/DDBJ whole genome shotgun (WGS) entry which is preliminary data.</text>
</comment>
<reference evidence="2 3" key="1">
    <citation type="journal article" date="2018" name="IMA Fungus">
        <title>IMA Genome-F 9: Draft genome sequence of Annulohypoxylon stygium, Aspergillus mulundensis, Berkeleyomyces basicola (syn. Thielaviopsis basicola), Ceratocystis smalleyi, two Cercospora beticola strains, Coleophoma cylindrospora, Fusarium fracticaudum, Phialophora cf. hyalina, and Morchella septimelata.</title>
        <authorList>
            <person name="Wingfield B.D."/>
            <person name="Bills G.F."/>
            <person name="Dong Y."/>
            <person name="Huang W."/>
            <person name="Nel W.J."/>
            <person name="Swalarsk-Parry B.S."/>
            <person name="Vaghefi N."/>
            <person name="Wilken P.M."/>
            <person name="An Z."/>
            <person name="de Beer Z.W."/>
            <person name="De Vos L."/>
            <person name="Chen L."/>
            <person name="Duong T.A."/>
            <person name="Gao Y."/>
            <person name="Hammerbacher A."/>
            <person name="Kikkert J.R."/>
            <person name="Li Y."/>
            <person name="Li H."/>
            <person name="Li K."/>
            <person name="Li Q."/>
            <person name="Liu X."/>
            <person name="Ma X."/>
            <person name="Naidoo K."/>
            <person name="Pethybridge S.J."/>
            <person name="Sun J."/>
            <person name="Steenkamp E.T."/>
            <person name="van der Nest M.A."/>
            <person name="van Wyk S."/>
            <person name="Wingfield M.J."/>
            <person name="Xiong C."/>
            <person name="Yue Q."/>
            <person name="Zhang X."/>
        </authorList>
    </citation>
    <scope>NUCLEOTIDE SEQUENCE [LARGE SCALE GENOMIC DNA]</scope>
    <source>
        <strain evidence="2 3">DSM 5745</strain>
    </source>
</reference>
<evidence type="ECO:0000313" key="3">
    <source>
        <dbReference type="Proteomes" id="UP000256690"/>
    </source>
</evidence>
<evidence type="ECO:0000256" key="1">
    <source>
        <dbReference type="SAM" id="MobiDB-lite"/>
    </source>
</evidence>
<evidence type="ECO:0000313" key="2">
    <source>
        <dbReference type="EMBL" id="RDW76375.1"/>
    </source>
</evidence>
<organism evidence="2 3">
    <name type="scientific">Aspergillus mulundensis</name>
    <dbReference type="NCBI Taxonomy" id="1810919"/>
    <lineage>
        <taxon>Eukaryota</taxon>
        <taxon>Fungi</taxon>
        <taxon>Dikarya</taxon>
        <taxon>Ascomycota</taxon>
        <taxon>Pezizomycotina</taxon>
        <taxon>Eurotiomycetes</taxon>
        <taxon>Eurotiomycetidae</taxon>
        <taxon>Eurotiales</taxon>
        <taxon>Aspergillaceae</taxon>
        <taxon>Aspergillus</taxon>
        <taxon>Aspergillus subgen. Nidulantes</taxon>
    </lineage>
</organism>
<gene>
    <name evidence="2" type="ORF">DSM5745_06367</name>
</gene>
<name>A0A3D8RQV7_9EURO</name>
<dbReference type="AlphaFoldDB" id="A0A3D8RQV7"/>
<dbReference type="OrthoDB" id="273230at2759"/>